<feature type="DNA-binding region" description="OmpR/PhoB-type" evidence="5">
    <location>
        <begin position="1"/>
        <end position="93"/>
    </location>
</feature>
<dbReference type="SMART" id="SM00862">
    <property type="entry name" value="Trans_reg_C"/>
    <property type="match status" value="1"/>
</dbReference>
<dbReference type="GO" id="GO:0006355">
    <property type="term" value="P:regulation of DNA-templated transcription"/>
    <property type="evidence" value="ECO:0007669"/>
    <property type="project" value="InterPro"/>
</dbReference>
<dbReference type="InterPro" id="IPR051677">
    <property type="entry name" value="AfsR-DnrI-RedD_regulator"/>
</dbReference>
<dbReference type="PANTHER" id="PTHR35807">
    <property type="entry name" value="TRANSCRIPTIONAL REGULATOR REDD-RELATED"/>
    <property type="match status" value="1"/>
</dbReference>
<reference evidence="7" key="1">
    <citation type="submission" date="2015-09" db="EMBL/GenBank/DDBJ databases">
        <authorList>
            <person name="Jackson K.R."/>
            <person name="Lunt B.L."/>
            <person name="Fisher J.N.B."/>
            <person name="Gardner A.V."/>
            <person name="Bailey M.E."/>
            <person name="Deus L.M."/>
            <person name="Earl A.S."/>
            <person name="Gibby P.D."/>
            <person name="Hartmann K.A."/>
            <person name="Liu J.E."/>
            <person name="Manci A.M."/>
            <person name="Nielsen D.A."/>
            <person name="Solomon M.B."/>
            <person name="Breakwell D.P."/>
            <person name="Burnett S.H."/>
            <person name="Grose J.H."/>
        </authorList>
    </citation>
    <scope>NUCLEOTIDE SEQUENCE</scope>
    <source>
        <strain evidence="7">FXJ7.131</strain>
    </source>
</reference>
<evidence type="ECO:0000256" key="3">
    <source>
        <dbReference type="ARBA" id="ARBA00023125"/>
    </source>
</evidence>
<dbReference type="SUPFAM" id="SSF52540">
    <property type="entry name" value="P-loop containing nucleoside triphosphate hydrolases"/>
    <property type="match status" value="1"/>
</dbReference>
<accession>A0A140DN14</accession>
<dbReference type="InterPro" id="IPR011990">
    <property type="entry name" value="TPR-like_helical_dom_sf"/>
</dbReference>
<feature type="domain" description="OmpR/PhoB-type" evidence="6">
    <location>
        <begin position="1"/>
        <end position="93"/>
    </location>
</feature>
<protein>
    <submittedName>
        <fullName evidence="7">Hex1</fullName>
    </submittedName>
</protein>
<comment type="similarity">
    <text evidence="1">Belongs to the AfsR/DnrI/RedD regulatory family.</text>
</comment>
<proteinExistence type="inferred from homology"/>
<evidence type="ECO:0000256" key="1">
    <source>
        <dbReference type="ARBA" id="ARBA00005820"/>
    </source>
</evidence>
<dbReference type="Pfam" id="PF03704">
    <property type="entry name" value="BTAD"/>
    <property type="match status" value="1"/>
</dbReference>
<evidence type="ECO:0000256" key="4">
    <source>
        <dbReference type="ARBA" id="ARBA00023163"/>
    </source>
</evidence>
<dbReference type="SUPFAM" id="SSF48452">
    <property type="entry name" value="TPR-like"/>
    <property type="match status" value="1"/>
</dbReference>
<dbReference type="Gene3D" id="1.10.10.10">
    <property type="entry name" value="Winged helix-like DNA-binding domain superfamily/Winged helix DNA-binding domain"/>
    <property type="match status" value="1"/>
</dbReference>
<evidence type="ECO:0000313" key="7">
    <source>
        <dbReference type="EMBL" id="AMK51258.1"/>
    </source>
</evidence>
<dbReference type="GO" id="GO:0000160">
    <property type="term" value="P:phosphorelay signal transduction system"/>
    <property type="evidence" value="ECO:0007669"/>
    <property type="project" value="InterPro"/>
</dbReference>
<dbReference type="SMART" id="SM01043">
    <property type="entry name" value="BTAD"/>
    <property type="match status" value="1"/>
</dbReference>
<dbReference type="CDD" id="cd15831">
    <property type="entry name" value="BTAD"/>
    <property type="match status" value="1"/>
</dbReference>
<dbReference type="AlphaFoldDB" id="A0A140DN14"/>
<evidence type="ECO:0000256" key="2">
    <source>
        <dbReference type="ARBA" id="ARBA00023015"/>
    </source>
</evidence>
<dbReference type="InterPro" id="IPR002182">
    <property type="entry name" value="NB-ARC"/>
</dbReference>
<name>A0A140DN14_9ACTN</name>
<keyword evidence="4" id="KW-0804">Transcription</keyword>
<dbReference type="InterPro" id="IPR016032">
    <property type="entry name" value="Sig_transdc_resp-reg_C-effctor"/>
</dbReference>
<dbReference type="Gene3D" id="1.25.40.10">
    <property type="entry name" value="Tetratricopeptide repeat domain"/>
    <property type="match status" value="1"/>
</dbReference>
<dbReference type="EMBL" id="KT713752">
    <property type="protein sequence ID" value="AMK51258.1"/>
    <property type="molecule type" value="Genomic_DNA"/>
</dbReference>
<dbReference type="PROSITE" id="PS51755">
    <property type="entry name" value="OMPR_PHOB"/>
    <property type="match status" value="1"/>
</dbReference>
<sequence>MGFCILGPLAVTHEGRDITPTAPKVRQVLTFLLVRRNQIVQVSEFVDELWSSHPPDSAMTTLQTYIYKLRKDVLDPSGLARLHTQPSGYLLDVADEAIDVCDFERLSRQGRLALEKGDPLGASELLTEALSLWRGQALVGVTAGEILSAHVTRLEENRLRALEMHIEADMRLGRYQELISELKVLVYTYPLHERFHGDLMTALNRSGRRYEALEVYRQLRGVLIDELGLEPSAAMQRLHQSLLSADSADPAKARPAPPVATATRYAATLTVPAQLPPDISDFTGRTEPLAQIRRILAADQDNRTTARAVSICGMAGAGKTTLALHAAHINRAQYPDGQLFADLRGASATPTPQTDVLASFLRAVGVPDHQIPPSLEERSNLFRTWSNGRRVLVILDDACAASQVASLLPATPQCTVIITSREGLQSLPGVQTVELGVMNLTEGVELLGRIIGAGRVAAEREQAEKIVDLCGHLPLALRSVGARLAAARTWPLQKMAALIESGPAPLDQLRFAEFDVRADYDDTYFRLDPHDRSALRLLSLLPPQDFTAATAAGLLGSAADAVEAQLTRLVSCHLLDVKSEGGIDGIRYEMHKLTRLYARERLNREFIQPEMSSPPQHDHST</sequence>
<keyword evidence="2" id="KW-0805">Transcription regulation</keyword>
<dbReference type="SUPFAM" id="SSF46894">
    <property type="entry name" value="C-terminal effector domain of the bipartite response regulators"/>
    <property type="match status" value="1"/>
</dbReference>
<dbReference type="PANTHER" id="PTHR35807:SF1">
    <property type="entry name" value="TRANSCRIPTIONAL REGULATOR REDD"/>
    <property type="match status" value="1"/>
</dbReference>
<dbReference type="PRINTS" id="PR00364">
    <property type="entry name" value="DISEASERSIST"/>
</dbReference>
<dbReference type="InterPro" id="IPR027417">
    <property type="entry name" value="P-loop_NTPase"/>
</dbReference>
<dbReference type="InterPro" id="IPR005158">
    <property type="entry name" value="BTAD"/>
</dbReference>
<dbReference type="Gene3D" id="3.40.50.300">
    <property type="entry name" value="P-loop containing nucleotide triphosphate hydrolases"/>
    <property type="match status" value="1"/>
</dbReference>
<evidence type="ECO:0000259" key="6">
    <source>
        <dbReference type="PROSITE" id="PS51755"/>
    </source>
</evidence>
<dbReference type="Pfam" id="PF00931">
    <property type="entry name" value="NB-ARC"/>
    <property type="match status" value="1"/>
</dbReference>
<evidence type="ECO:0000256" key="5">
    <source>
        <dbReference type="PROSITE-ProRule" id="PRU01091"/>
    </source>
</evidence>
<dbReference type="InterPro" id="IPR001867">
    <property type="entry name" value="OmpR/PhoB-type_DNA-bd"/>
</dbReference>
<dbReference type="GO" id="GO:0003677">
    <property type="term" value="F:DNA binding"/>
    <property type="evidence" value="ECO:0007669"/>
    <property type="project" value="UniProtKB-UniRule"/>
</dbReference>
<organism evidence="7">
    <name type="scientific">Streptosporangium sp. FXJ7.131</name>
    <dbReference type="NCBI Taxonomy" id="683272"/>
    <lineage>
        <taxon>Bacteria</taxon>
        <taxon>Bacillati</taxon>
        <taxon>Actinomycetota</taxon>
        <taxon>Actinomycetes</taxon>
        <taxon>Streptosporangiales</taxon>
        <taxon>Streptosporangiaceae</taxon>
        <taxon>Streptosporangium</taxon>
    </lineage>
</organism>
<dbReference type="Pfam" id="PF00486">
    <property type="entry name" value="Trans_reg_C"/>
    <property type="match status" value="1"/>
</dbReference>
<keyword evidence="3 5" id="KW-0238">DNA-binding</keyword>
<dbReference type="InterPro" id="IPR036388">
    <property type="entry name" value="WH-like_DNA-bd_sf"/>
</dbReference>
<dbReference type="GO" id="GO:0043531">
    <property type="term" value="F:ADP binding"/>
    <property type="evidence" value="ECO:0007669"/>
    <property type="project" value="InterPro"/>
</dbReference>